<dbReference type="GO" id="GO:0003677">
    <property type="term" value="F:DNA binding"/>
    <property type="evidence" value="ECO:0007669"/>
    <property type="project" value="TreeGrafter"/>
</dbReference>
<dbReference type="GO" id="GO:0005634">
    <property type="term" value="C:nucleus"/>
    <property type="evidence" value="ECO:0007669"/>
    <property type="project" value="TreeGrafter"/>
</dbReference>
<dbReference type="InterPro" id="IPR003593">
    <property type="entry name" value="AAA+_ATPase"/>
</dbReference>
<feature type="domain" description="AAA+ ATPase" evidence="1">
    <location>
        <begin position="141"/>
        <end position="271"/>
    </location>
</feature>
<evidence type="ECO:0000313" key="2">
    <source>
        <dbReference type="EMBL" id="KAK4536324.1"/>
    </source>
</evidence>
<dbReference type="InterPro" id="IPR003959">
    <property type="entry name" value="ATPase_AAA_core"/>
</dbReference>
<dbReference type="EMBL" id="JANCYW010000008">
    <property type="protein sequence ID" value="KAK4536324.1"/>
    <property type="molecule type" value="Genomic_DNA"/>
</dbReference>
<dbReference type="SMART" id="SM00382">
    <property type="entry name" value="AAA"/>
    <property type="match status" value="1"/>
</dbReference>
<accession>A0AAV9IVL1</accession>
<dbReference type="SUPFAM" id="SSF52540">
    <property type="entry name" value="P-loop containing nucleoside triphosphate hydrolases"/>
    <property type="match status" value="1"/>
</dbReference>
<keyword evidence="3" id="KW-1185">Reference proteome</keyword>
<dbReference type="PANTHER" id="PTHR23389:SF3">
    <property type="entry name" value="CHROMOSOME TRANSMISSION FIDELITY PROTEIN 18 HOMOLOG"/>
    <property type="match status" value="1"/>
</dbReference>
<comment type="caution">
    <text evidence="2">The sequence shown here is derived from an EMBL/GenBank/DDBJ whole genome shotgun (WGS) entry which is preliminary data.</text>
</comment>
<dbReference type="AlphaFoldDB" id="A0AAV9IVL1"/>
<dbReference type="GO" id="GO:0005524">
    <property type="term" value="F:ATP binding"/>
    <property type="evidence" value="ECO:0007669"/>
    <property type="project" value="InterPro"/>
</dbReference>
<proteinExistence type="predicted"/>
<organism evidence="2 3">
    <name type="scientific">Cyanidium caldarium</name>
    <name type="common">Red alga</name>
    <dbReference type="NCBI Taxonomy" id="2771"/>
    <lineage>
        <taxon>Eukaryota</taxon>
        <taxon>Rhodophyta</taxon>
        <taxon>Bangiophyceae</taxon>
        <taxon>Cyanidiales</taxon>
        <taxon>Cyanidiaceae</taxon>
        <taxon>Cyanidium</taxon>
    </lineage>
</organism>
<name>A0AAV9IVL1_CYACA</name>
<dbReference type="Pfam" id="PF00004">
    <property type="entry name" value="AAA"/>
    <property type="match status" value="1"/>
</dbReference>
<dbReference type="PANTHER" id="PTHR23389">
    <property type="entry name" value="CHROMOSOME TRANSMISSION FIDELITY FACTOR 18"/>
    <property type="match status" value="1"/>
</dbReference>
<sequence length="688" mass="74586">MSSFVVTRPDGTQTAVRWWASGAAMGCVAGKAEQLLLGARGGDGHGWSTAQVRQLEDAALRALERGDEEEEVEETVTGVPQDRAVDGRLWVDRYAPLSFAELLGDARTHRELLKWLMGWARSLGTRPRTLVAGAAECAPRLSAVALLVGAPGAGKTTVAQVLARHAGFEPMHVNASEERTAQSLEWQVREALTARSLRSGRRHVILLDEADGLASQGSGGGGGGDHAGTLATWMRLAERLRAGPVLCIANDEYARVLRPLRSSQVPVFRYQKPAAARLTQRLHDIAAAEGLDATDADLELLSQVSEGDIRAALNCMQFLRGCDAAALCSGAVCVKDRSVALRDVWARLFARESRRSPGNASAPSASMASGHTGAALADDADSALHRAVANDAEAHLAGCLENYLRILSMDPAMRKCCRVLDYHCDAVQRTRGGGNLLAECAVWNYRRHCATPSNPSANCFVLPQWGMTSGRSTAEQHQQHTLQLLAASLVERGVACPARQAHALFALRRGVLEVWPLLARTLKAPVAAGAVTPRQESRCSRQLSQRLQAYGLRVECVRVSELHRGRRKRAIGRGASMQRLALQPPLDELVEMPSGYGDWGWRSLPDALQQRIHDEMHQLFSASWLDAMHDGERSSAAAVSTKKARVAEAEPPLLSPRRRKSVAVTIKFVFREGHTNAVRRPCAIADLL</sequence>
<dbReference type="Gene3D" id="1.10.8.60">
    <property type="match status" value="1"/>
</dbReference>
<dbReference type="InterPro" id="IPR027417">
    <property type="entry name" value="P-loop_NTPase"/>
</dbReference>
<dbReference type="Proteomes" id="UP001301350">
    <property type="component" value="Unassembled WGS sequence"/>
</dbReference>
<evidence type="ECO:0000259" key="1">
    <source>
        <dbReference type="SMART" id="SM00382"/>
    </source>
</evidence>
<dbReference type="Gene3D" id="3.40.50.300">
    <property type="entry name" value="P-loop containing nucleotide triphosphate hydrolases"/>
    <property type="match status" value="1"/>
</dbReference>
<reference evidence="2 3" key="1">
    <citation type="submission" date="2022-07" db="EMBL/GenBank/DDBJ databases">
        <title>Genome-wide signatures of adaptation to extreme environments.</title>
        <authorList>
            <person name="Cho C.H."/>
            <person name="Yoon H.S."/>
        </authorList>
    </citation>
    <scope>NUCLEOTIDE SEQUENCE [LARGE SCALE GENOMIC DNA]</scope>
    <source>
        <strain evidence="2 3">DBV 063 E5</strain>
    </source>
</reference>
<gene>
    <name evidence="2" type="ORF">CDCA_CDCA08G2349</name>
</gene>
<dbReference type="GO" id="GO:0016887">
    <property type="term" value="F:ATP hydrolysis activity"/>
    <property type="evidence" value="ECO:0007669"/>
    <property type="project" value="InterPro"/>
</dbReference>
<evidence type="ECO:0000313" key="3">
    <source>
        <dbReference type="Proteomes" id="UP001301350"/>
    </source>
</evidence>
<protein>
    <recommendedName>
        <fullName evidence="1">AAA+ ATPase domain-containing protein</fullName>
    </recommendedName>
</protein>
<dbReference type="CDD" id="cd00009">
    <property type="entry name" value="AAA"/>
    <property type="match status" value="1"/>
</dbReference>